<dbReference type="InterPro" id="IPR009061">
    <property type="entry name" value="DNA-bd_dom_put_sf"/>
</dbReference>
<protein>
    <recommendedName>
        <fullName evidence="1">HTH merR-type domain-containing protein</fullName>
    </recommendedName>
</protein>
<evidence type="ECO:0000259" key="1">
    <source>
        <dbReference type="Pfam" id="PF13411"/>
    </source>
</evidence>
<organism evidence="2 3">
    <name type="scientific">Archangium violaceum Cb vi76</name>
    <dbReference type="NCBI Taxonomy" id="1406225"/>
    <lineage>
        <taxon>Bacteria</taxon>
        <taxon>Pseudomonadati</taxon>
        <taxon>Myxococcota</taxon>
        <taxon>Myxococcia</taxon>
        <taxon>Myxococcales</taxon>
        <taxon>Cystobacterineae</taxon>
        <taxon>Archangiaceae</taxon>
        <taxon>Archangium</taxon>
    </lineage>
</organism>
<dbReference type="RefSeq" id="WP_052517643.1">
    <property type="nucleotide sequence ID" value="NZ_JPMI01000022.1"/>
</dbReference>
<dbReference type="GO" id="GO:0003677">
    <property type="term" value="F:DNA binding"/>
    <property type="evidence" value="ECO:0007669"/>
    <property type="project" value="InterPro"/>
</dbReference>
<evidence type="ECO:0000313" key="3">
    <source>
        <dbReference type="Proteomes" id="UP000028547"/>
    </source>
</evidence>
<dbReference type="InterPro" id="IPR000551">
    <property type="entry name" value="MerR-type_HTH_dom"/>
</dbReference>
<dbReference type="Gene3D" id="1.10.1660.10">
    <property type="match status" value="1"/>
</dbReference>
<comment type="caution">
    <text evidence="2">The sequence shown here is derived from an EMBL/GenBank/DDBJ whole genome shotgun (WGS) entry which is preliminary data.</text>
</comment>
<dbReference type="Proteomes" id="UP000028547">
    <property type="component" value="Unassembled WGS sequence"/>
</dbReference>
<evidence type="ECO:0000313" key="2">
    <source>
        <dbReference type="EMBL" id="KFA94237.1"/>
    </source>
</evidence>
<proteinExistence type="predicted"/>
<feature type="domain" description="HTH merR-type" evidence="1">
    <location>
        <begin position="39"/>
        <end position="99"/>
    </location>
</feature>
<dbReference type="AlphaFoldDB" id="A0A084T0K2"/>
<dbReference type="Pfam" id="PF13411">
    <property type="entry name" value="MerR_1"/>
    <property type="match status" value="1"/>
</dbReference>
<dbReference type="GO" id="GO:0006355">
    <property type="term" value="P:regulation of DNA-templated transcription"/>
    <property type="evidence" value="ECO:0007669"/>
    <property type="project" value="InterPro"/>
</dbReference>
<gene>
    <name evidence="2" type="ORF">Q664_04030</name>
</gene>
<dbReference type="SUPFAM" id="SSF46955">
    <property type="entry name" value="Putative DNA-binding domain"/>
    <property type="match status" value="1"/>
</dbReference>
<accession>A0A084T0K2</accession>
<reference evidence="2 3" key="1">
    <citation type="submission" date="2014-07" db="EMBL/GenBank/DDBJ databases">
        <title>Draft Genome Sequence of Gephyronic Acid Producer, Cystobacter violaceus Strain Cb vi76.</title>
        <authorList>
            <person name="Stevens D.C."/>
            <person name="Young J."/>
            <person name="Carmichael R."/>
            <person name="Tan J."/>
            <person name="Taylor R.E."/>
        </authorList>
    </citation>
    <scope>NUCLEOTIDE SEQUENCE [LARGE SCALE GENOMIC DNA]</scope>
    <source>
        <strain evidence="2 3">Cb vi76</strain>
    </source>
</reference>
<sequence length="174" mass="20106">MEGMRLLEPDELERIERDFAGGLPAREILEIFRPRGVQLSEATFRKYVQVGLLPRSRRVGRKGKHQGSRGLYPVESVRRINAIKKMMAEGHTLEDIKRSFLFQKNHIDQLERDLSEVFEGFQDQMGERAFGTEYRRALEAELASLKSRARELVRDVSRLGSAVTARRDEKLHSP</sequence>
<name>A0A084T0K2_9BACT</name>
<dbReference type="EMBL" id="JPMI01000022">
    <property type="protein sequence ID" value="KFA94237.1"/>
    <property type="molecule type" value="Genomic_DNA"/>
</dbReference>